<dbReference type="AlphaFoldDB" id="A0A6A5ZEQ0"/>
<dbReference type="Proteomes" id="UP000799770">
    <property type="component" value="Unassembled WGS sequence"/>
</dbReference>
<name>A0A6A5ZEQ0_9PLEO</name>
<keyword evidence="3" id="KW-1185">Reference proteome</keyword>
<evidence type="ECO:0000313" key="3">
    <source>
        <dbReference type="Proteomes" id="UP000799770"/>
    </source>
</evidence>
<gene>
    <name evidence="2" type="ORF">BDV96DRAFT_644639</name>
</gene>
<proteinExistence type="predicted"/>
<reference evidence="2" key="1">
    <citation type="journal article" date="2020" name="Stud. Mycol.">
        <title>101 Dothideomycetes genomes: a test case for predicting lifestyles and emergence of pathogens.</title>
        <authorList>
            <person name="Haridas S."/>
            <person name="Albert R."/>
            <person name="Binder M."/>
            <person name="Bloem J."/>
            <person name="Labutti K."/>
            <person name="Salamov A."/>
            <person name="Andreopoulos B."/>
            <person name="Baker S."/>
            <person name="Barry K."/>
            <person name="Bills G."/>
            <person name="Bluhm B."/>
            <person name="Cannon C."/>
            <person name="Castanera R."/>
            <person name="Culley D."/>
            <person name="Daum C."/>
            <person name="Ezra D."/>
            <person name="Gonzalez J."/>
            <person name="Henrissat B."/>
            <person name="Kuo A."/>
            <person name="Liang C."/>
            <person name="Lipzen A."/>
            <person name="Lutzoni F."/>
            <person name="Magnuson J."/>
            <person name="Mondo S."/>
            <person name="Nolan M."/>
            <person name="Ohm R."/>
            <person name="Pangilinan J."/>
            <person name="Park H.-J."/>
            <person name="Ramirez L."/>
            <person name="Alfaro M."/>
            <person name="Sun H."/>
            <person name="Tritt A."/>
            <person name="Yoshinaga Y."/>
            <person name="Zwiers L.-H."/>
            <person name="Turgeon B."/>
            <person name="Goodwin S."/>
            <person name="Spatafora J."/>
            <person name="Crous P."/>
            <person name="Grigoriev I."/>
        </authorList>
    </citation>
    <scope>NUCLEOTIDE SEQUENCE</scope>
    <source>
        <strain evidence="2">CBS 627.86</strain>
    </source>
</reference>
<dbReference type="EMBL" id="ML977319">
    <property type="protein sequence ID" value="KAF2117207.1"/>
    <property type="molecule type" value="Genomic_DNA"/>
</dbReference>
<organism evidence="2 3">
    <name type="scientific">Lophiotrema nucula</name>
    <dbReference type="NCBI Taxonomy" id="690887"/>
    <lineage>
        <taxon>Eukaryota</taxon>
        <taxon>Fungi</taxon>
        <taxon>Dikarya</taxon>
        <taxon>Ascomycota</taxon>
        <taxon>Pezizomycotina</taxon>
        <taxon>Dothideomycetes</taxon>
        <taxon>Pleosporomycetidae</taxon>
        <taxon>Pleosporales</taxon>
        <taxon>Lophiotremataceae</taxon>
        <taxon>Lophiotrema</taxon>
    </lineage>
</organism>
<keyword evidence="1" id="KW-0812">Transmembrane</keyword>
<evidence type="ECO:0000256" key="1">
    <source>
        <dbReference type="SAM" id="Phobius"/>
    </source>
</evidence>
<protein>
    <submittedName>
        <fullName evidence="2">Uncharacterized protein</fullName>
    </submittedName>
</protein>
<keyword evidence="1" id="KW-1133">Transmembrane helix</keyword>
<evidence type="ECO:0000313" key="2">
    <source>
        <dbReference type="EMBL" id="KAF2117207.1"/>
    </source>
</evidence>
<sequence length="137" mass="14890">MGVTPVTTTHSMAPTTLQVSTKTIKAQKTTLGTDLDLVQQQRSLTAGEAATVVFGVVIVAVLTVIIECIRFIPRAVLTRRMLMGLIIGIALGITLYVRPAWFERLRKIPEDLAWAIGKKVGPLARAARKGFNEGYEA</sequence>
<accession>A0A6A5ZEQ0</accession>
<feature type="transmembrane region" description="Helical" evidence="1">
    <location>
        <begin position="49"/>
        <end position="69"/>
    </location>
</feature>
<feature type="transmembrane region" description="Helical" evidence="1">
    <location>
        <begin position="81"/>
        <end position="101"/>
    </location>
</feature>
<keyword evidence="1" id="KW-0472">Membrane</keyword>